<dbReference type="InterPro" id="IPR050492">
    <property type="entry name" value="Bact_metal-bind_prot9"/>
</dbReference>
<feature type="compositionally biased region" description="Basic residues" evidence="5">
    <location>
        <begin position="164"/>
        <end position="173"/>
    </location>
</feature>
<dbReference type="PATRIC" id="fig|1230338.3.peg.1382"/>
<gene>
    <name evidence="6" type="ORF">MOMA_06481</name>
</gene>
<evidence type="ECO:0000256" key="4">
    <source>
        <dbReference type="ARBA" id="ARBA00022729"/>
    </source>
</evidence>
<dbReference type="GO" id="GO:0030001">
    <property type="term" value="P:metal ion transport"/>
    <property type="evidence" value="ECO:0007669"/>
    <property type="project" value="InterPro"/>
</dbReference>
<dbReference type="SUPFAM" id="SSF53807">
    <property type="entry name" value="Helical backbone' metal receptor"/>
    <property type="match status" value="1"/>
</dbReference>
<protein>
    <submittedName>
        <fullName evidence="6">Periplasmic solute binding family protein</fullName>
    </submittedName>
</protein>
<feature type="region of interest" description="Disordered" evidence="5">
    <location>
        <begin position="138"/>
        <end position="173"/>
    </location>
</feature>
<dbReference type="AlphaFoldDB" id="L2F5Y9"/>
<evidence type="ECO:0000256" key="2">
    <source>
        <dbReference type="ARBA" id="ARBA00022448"/>
    </source>
</evidence>
<reference evidence="6 7" key="1">
    <citation type="journal article" date="2013" name="Genome Announc.">
        <title>Genome Sequence of Moraxella macacae 0408225, a Novel Bacterial Species Isolated from a Cynomolgus Macaque with Epistaxis.</title>
        <authorList>
            <person name="Ladner J.T."/>
            <person name="Whitehouse C.A."/>
            <person name="Koroleva G.I."/>
            <person name="Palacios G.F."/>
        </authorList>
    </citation>
    <scope>NUCLEOTIDE SEQUENCE [LARGE SCALE GENOMIC DNA]</scope>
    <source>
        <strain evidence="6 7">0408225</strain>
    </source>
</reference>
<dbReference type="PANTHER" id="PTHR42953:SF1">
    <property type="entry name" value="METAL-BINDING PROTEIN HI_0362-RELATED"/>
    <property type="match status" value="1"/>
</dbReference>
<evidence type="ECO:0000256" key="1">
    <source>
        <dbReference type="ARBA" id="ARBA00004196"/>
    </source>
</evidence>
<keyword evidence="2" id="KW-0813">Transport</keyword>
<evidence type="ECO:0000313" key="7">
    <source>
        <dbReference type="Proteomes" id="UP000023795"/>
    </source>
</evidence>
<evidence type="ECO:0000256" key="5">
    <source>
        <dbReference type="SAM" id="MobiDB-lite"/>
    </source>
</evidence>
<feature type="region of interest" description="Disordered" evidence="5">
    <location>
        <begin position="352"/>
        <end position="401"/>
    </location>
</feature>
<dbReference type="PROSITE" id="PS51257">
    <property type="entry name" value="PROKAR_LIPOPROTEIN"/>
    <property type="match status" value="1"/>
</dbReference>
<dbReference type="RefSeq" id="WP_009501729.1">
    <property type="nucleotide sequence ID" value="NZ_ANIN01000002.1"/>
</dbReference>
<dbReference type="Proteomes" id="UP000023795">
    <property type="component" value="Unassembled WGS sequence"/>
</dbReference>
<dbReference type="Pfam" id="PF01297">
    <property type="entry name" value="ZnuA"/>
    <property type="match status" value="1"/>
</dbReference>
<comment type="caution">
    <text evidence="6">The sequence shown here is derived from an EMBL/GenBank/DDBJ whole genome shotgun (WGS) entry which is preliminary data.</text>
</comment>
<dbReference type="EMBL" id="ANIN01000002">
    <property type="protein sequence ID" value="ELA08186.1"/>
    <property type="molecule type" value="Genomic_DNA"/>
</dbReference>
<evidence type="ECO:0000313" key="6">
    <source>
        <dbReference type="EMBL" id="ELA08186.1"/>
    </source>
</evidence>
<keyword evidence="4" id="KW-0732">Signal</keyword>
<keyword evidence="7" id="KW-1185">Reference proteome</keyword>
<dbReference type="InterPro" id="IPR006127">
    <property type="entry name" value="ZnuA-like"/>
</dbReference>
<dbReference type="PANTHER" id="PTHR42953">
    <property type="entry name" value="HIGH-AFFINITY ZINC UPTAKE SYSTEM PROTEIN ZNUA-RELATED"/>
    <property type="match status" value="1"/>
</dbReference>
<feature type="compositionally biased region" description="Basic and acidic residues" evidence="5">
    <location>
        <begin position="141"/>
        <end position="163"/>
    </location>
</feature>
<accession>L2F5Y9</accession>
<dbReference type="GO" id="GO:0030313">
    <property type="term" value="C:cell envelope"/>
    <property type="evidence" value="ECO:0007669"/>
    <property type="project" value="UniProtKB-SubCell"/>
</dbReference>
<dbReference type="eggNOG" id="COG0803">
    <property type="taxonomic scope" value="Bacteria"/>
</dbReference>
<proteinExistence type="predicted"/>
<name>L2F5Y9_9GAMM</name>
<dbReference type="OrthoDB" id="9793396at2"/>
<evidence type="ECO:0000256" key="3">
    <source>
        <dbReference type="ARBA" id="ARBA00022723"/>
    </source>
</evidence>
<keyword evidence="3" id="KW-0479">Metal-binding</keyword>
<dbReference type="GO" id="GO:0046872">
    <property type="term" value="F:metal ion binding"/>
    <property type="evidence" value="ECO:0007669"/>
    <property type="project" value="UniProtKB-KW"/>
</dbReference>
<dbReference type="Gene3D" id="3.40.50.1980">
    <property type="entry name" value="Nitrogenase molybdenum iron protein domain"/>
    <property type="match status" value="2"/>
</dbReference>
<comment type="subcellular location">
    <subcellularLocation>
        <location evidence="1">Cell envelope</location>
    </subcellularLocation>
</comment>
<organism evidence="6 7">
    <name type="scientific">Moraxella macacae 0408225</name>
    <dbReference type="NCBI Taxonomy" id="1230338"/>
    <lineage>
        <taxon>Bacteria</taxon>
        <taxon>Pseudomonadati</taxon>
        <taxon>Pseudomonadota</taxon>
        <taxon>Gammaproteobacteria</taxon>
        <taxon>Moraxellales</taxon>
        <taxon>Moraxellaceae</taxon>
        <taxon>Moraxella</taxon>
    </lineage>
</organism>
<dbReference type="STRING" id="1230338.MOMA_06481"/>
<sequence>MKPNQITNFGKIFGMTIGMSVGLVALTACQQAQNSATQADDKSTASTATTGDKINVYASTNVWGSVLKNVGGDHVNVIVAVNDVNQDPHEYQATAQDKLNISQAKLVLVNGGGYDDWATSLAKSVEQPPMIINAVDLSGLKPDDHDHDHKHDHEHDQDHSHDHSHGHHHHHHHGEFNEHVFFSLDTAKKVAEAAANHLSQVDTANKATYEQNAKDFIGQLNQLQAMAKNIGKDKPFSAFATEPVIGYLLNDMGIKDATPKDYIKQSETNAGVSVKVLDDSKKLLKNKQVSVLVVNAQTEDATSKQLVEIAKQAGLPTVSVNETFPVGIDNYVDFMKKTIDDFAGALNVAAAESHDDHDHDHKHDHEHDHNHDHDHDHDHSHSHSHDHNHHDHDHDDHKHAH</sequence>